<dbReference type="PANTHER" id="PTHR24421:SF10">
    <property type="entry name" value="NITRATE_NITRITE SENSOR PROTEIN NARQ"/>
    <property type="match status" value="1"/>
</dbReference>
<evidence type="ECO:0000256" key="3">
    <source>
        <dbReference type="ARBA" id="ARBA00022679"/>
    </source>
</evidence>
<dbReference type="PANTHER" id="PTHR24421">
    <property type="entry name" value="NITRATE/NITRITE SENSOR PROTEIN NARX-RELATED"/>
    <property type="match status" value="1"/>
</dbReference>
<feature type="transmembrane region" description="Helical" evidence="7">
    <location>
        <begin position="138"/>
        <end position="157"/>
    </location>
</feature>
<proteinExistence type="predicted"/>
<organism evidence="8 9">
    <name type="scientific">Bifidobacterium pseudocatenulatum</name>
    <dbReference type="NCBI Taxonomy" id="28026"/>
    <lineage>
        <taxon>Bacteria</taxon>
        <taxon>Bacillati</taxon>
        <taxon>Actinomycetota</taxon>
        <taxon>Actinomycetes</taxon>
        <taxon>Bifidobacteriales</taxon>
        <taxon>Bifidobacteriaceae</taxon>
        <taxon>Bifidobacterium</taxon>
    </lineage>
</organism>
<feature type="compositionally biased region" description="Low complexity" evidence="6">
    <location>
        <begin position="219"/>
        <end position="232"/>
    </location>
</feature>
<feature type="region of interest" description="Disordered" evidence="6">
    <location>
        <begin position="213"/>
        <end position="232"/>
    </location>
</feature>
<sequence>MRSKPATQYIAWRNRMRTQHPNLWHPIRFAIMLIVLAWTIYGVCYEPPTDIFGVIWVAMLVTALVLSPLFLKSTSVAILVIASIGDLFTPYAHLGNSLPAQLYAYGMLAYSTNAIIVATLLTYYVVNILLIDPPDPNTNPVAMVSMYAMVLLLGRTLSWSEKTTQKSFEAAQNKNRLQELESRARIADAIHDAVTGDLSAASFVAQRHIGGNSSGPGVAADPANATTTTATTTADAEDWRQINEYILSALTNVHRVIDELNMDATVLPGDADGEALANLLRATLDDGDRRLRKLGFNITSIRHCAGGKPSASQAIAELANNLLREIYANIARHAAPGSKVDLSVMLRPNAIEITQINPMKEDMAGADERDDELPGGHGLASFKKQLESYQGTLTTSAQDGSWTLFAYIPVTVIDDSPGLLEQVQV</sequence>
<evidence type="ECO:0000313" key="9">
    <source>
        <dbReference type="Proteomes" id="UP000216789"/>
    </source>
</evidence>
<dbReference type="InterPro" id="IPR050482">
    <property type="entry name" value="Sensor_HK_TwoCompSys"/>
</dbReference>
<accession>A0A267WKZ8</accession>
<dbReference type="AlphaFoldDB" id="A0A267WKZ8"/>
<dbReference type="EC" id="2.7.13.3" evidence="2"/>
<dbReference type="Proteomes" id="UP000216789">
    <property type="component" value="Unassembled WGS sequence"/>
</dbReference>
<keyword evidence="5" id="KW-0902">Two-component regulatory system</keyword>
<evidence type="ECO:0000256" key="5">
    <source>
        <dbReference type="ARBA" id="ARBA00023012"/>
    </source>
</evidence>
<dbReference type="Gene3D" id="3.30.565.10">
    <property type="entry name" value="Histidine kinase-like ATPase, C-terminal domain"/>
    <property type="match status" value="1"/>
</dbReference>
<feature type="transmembrane region" description="Helical" evidence="7">
    <location>
        <begin position="51"/>
        <end position="70"/>
    </location>
</feature>
<feature type="transmembrane region" description="Helical" evidence="7">
    <location>
        <begin position="102"/>
        <end position="126"/>
    </location>
</feature>
<evidence type="ECO:0000256" key="7">
    <source>
        <dbReference type="SAM" id="Phobius"/>
    </source>
</evidence>
<gene>
    <name evidence="8" type="ORF">BPS1E_1205</name>
</gene>
<dbReference type="GO" id="GO:0004673">
    <property type="term" value="F:protein histidine kinase activity"/>
    <property type="evidence" value="ECO:0007669"/>
    <property type="project" value="UniProtKB-EC"/>
</dbReference>
<keyword evidence="4" id="KW-0418">Kinase</keyword>
<comment type="caution">
    <text evidence="8">The sequence shown here is derived from an EMBL/GenBank/DDBJ whole genome shotgun (WGS) entry which is preliminary data.</text>
</comment>
<dbReference type="EMBL" id="MNLB01000006">
    <property type="protein sequence ID" value="PAC73279.1"/>
    <property type="molecule type" value="Genomic_DNA"/>
</dbReference>
<dbReference type="InterPro" id="IPR036890">
    <property type="entry name" value="HATPase_C_sf"/>
</dbReference>
<keyword evidence="7" id="KW-0812">Transmembrane</keyword>
<evidence type="ECO:0000256" key="1">
    <source>
        <dbReference type="ARBA" id="ARBA00000085"/>
    </source>
</evidence>
<keyword evidence="7" id="KW-1133">Transmembrane helix</keyword>
<reference evidence="8 9" key="1">
    <citation type="journal article" date="2017" name="ISME J.">
        <title>Unveiling bifidobacterial biogeography across the mammalian branch of the tree of life.</title>
        <authorList>
            <person name="Milani C."/>
            <person name="Mangifesta M."/>
            <person name="Mancabelli L."/>
            <person name="Lugli G.A."/>
            <person name="James K."/>
            <person name="Duranti S."/>
            <person name="Turroni F."/>
            <person name="Ferrario C."/>
            <person name="Ossiprandi M.C."/>
            <person name="van Sinderen D."/>
            <person name="Ventura M."/>
        </authorList>
    </citation>
    <scope>NUCLEOTIDE SEQUENCE [LARGE SCALE GENOMIC DNA]</scope>
    <source>
        <strain evidence="8 9">1E</strain>
    </source>
</reference>
<name>A0A267WKZ8_BIFPS</name>
<feature type="transmembrane region" description="Helical" evidence="7">
    <location>
        <begin position="23"/>
        <end position="44"/>
    </location>
</feature>
<evidence type="ECO:0000256" key="6">
    <source>
        <dbReference type="SAM" id="MobiDB-lite"/>
    </source>
</evidence>
<evidence type="ECO:0000313" key="8">
    <source>
        <dbReference type="EMBL" id="PAC73279.1"/>
    </source>
</evidence>
<keyword evidence="3" id="KW-0808">Transferase</keyword>
<evidence type="ECO:0000256" key="2">
    <source>
        <dbReference type="ARBA" id="ARBA00012438"/>
    </source>
</evidence>
<comment type="catalytic activity">
    <reaction evidence="1">
        <text>ATP + protein L-histidine = ADP + protein N-phospho-L-histidine.</text>
        <dbReference type="EC" id="2.7.13.3"/>
    </reaction>
</comment>
<feature type="transmembrane region" description="Helical" evidence="7">
    <location>
        <begin position="76"/>
        <end position="95"/>
    </location>
</feature>
<dbReference type="GO" id="GO:0000160">
    <property type="term" value="P:phosphorelay signal transduction system"/>
    <property type="evidence" value="ECO:0007669"/>
    <property type="project" value="UniProtKB-KW"/>
</dbReference>
<protein>
    <recommendedName>
        <fullName evidence="2">histidine kinase</fullName>
        <ecNumber evidence="2">2.7.13.3</ecNumber>
    </recommendedName>
</protein>
<keyword evidence="7" id="KW-0472">Membrane</keyword>
<evidence type="ECO:0000256" key="4">
    <source>
        <dbReference type="ARBA" id="ARBA00022777"/>
    </source>
</evidence>